<keyword evidence="6" id="KW-0645">Protease</keyword>
<dbReference type="AlphaFoldDB" id="A0A0C2CZK3"/>
<feature type="compositionally biased region" description="Pro residues" evidence="20">
    <location>
        <begin position="865"/>
        <end position="874"/>
    </location>
</feature>
<comment type="catalytic activity">
    <reaction evidence="18">
        <text>[GlcNAc-(1-&gt;4)-Mur2Ac(oyl-L-Ala-gamma-D-Glu-L-Lys-D-Ala-D-Ala)](n)-di-trans,octa-cis-undecaprenyl diphosphate + beta-D-GlcNAc-(1-&gt;4)-Mur2Ac(oyl-L-Ala-gamma-D-Glu-L-Lys-D-Ala-D-Ala)-di-trans,octa-cis-undecaprenyl diphosphate = [GlcNAc-(1-&gt;4)-Mur2Ac(oyl-L-Ala-gamma-D-Glu-L-Lys-D-Ala-D-Ala)](n+1)-di-trans,octa-cis-undecaprenyl diphosphate + di-trans,octa-cis-undecaprenyl diphosphate + H(+)</text>
        <dbReference type="Rhea" id="RHEA:23708"/>
        <dbReference type="Rhea" id="RHEA-COMP:9602"/>
        <dbReference type="Rhea" id="RHEA-COMP:9603"/>
        <dbReference type="ChEBI" id="CHEBI:15378"/>
        <dbReference type="ChEBI" id="CHEBI:58405"/>
        <dbReference type="ChEBI" id="CHEBI:60033"/>
        <dbReference type="ChEBI" id="CHEBI:78435"/>
        <dbReference type="EC" id="2.4.99.28"/>
    </reaction>
</comment>
<organism evidence="24 25">
    <name type="scientific">Enhygromyxa salina</name>
    <dbReference type="NCBI Taxonomy" id="215803"/>
    <lineage>
        <taxon>Bacteria</taxon>
        <taxon>Pseudomonadati</taxon>
        <taxon>Myxococcota</taxon>
        <taxon>Polyangia</taxon>
        <taxon>Nannocystales</taxon>
        <taxon>Nannocystaceae</taxon>
        <taxon>Enhygromyxa</taxon>
    </lineage>
</organism>
<keyword evidence="10" id="KW-0378">Hydrolase</keyword>
<protein>
    <recommendedName>
        <fullName evidence="17">peptidoglycan glycosyltransferase</fullName>
        <ecNumber evidence="17">2.4.99.28</ecNumber>
    </recommendedName>
</protein>
<evidence type="ECO:0000256" key="11">
    <source>
        <dbReference type="ARBA" id="ARBA00022960"/>
    </source>
</evidence>
<dbReference type="Pfam" id="PF00905">
    <property type="entry name" value="Transpeptidase"/>
    <property type="match status" value="1"/>
</dbReference>
<dbReference type="Pfam" id="PF00912">
    <property type="entry name" value="Transgly"/>
    <property type="match status" value="1"/>
</dbReference>
<evidence type="ECO:0000256" key="8">
    <source>
        <dbReference type="ARBA" id="ARBA00022679"/>
    </source>
</evidence>
<dbReference type="InterPro" id="IPR001264">
    <property type="entry name" value="Glyco_trans_51"/>
</dbReference>
<evidence type="ECO:0000256" key="4">
    <source>
        <dbReference type="ARBA" id="ARBA00007739"/>
    </source>
</evidence>
<keyword evidence="8" id="KW-0808">Transferase</keyword>
<evidence type="ECO:0000256" key="10">
    <source>
        <dbReference type="ARBA" id="ARBA00022801"/>
    </source>
</evidence>
<feature type="domain" description="Penicillin-binding protein transpeptidase" evidence="22">
    <location>
        <begin position="482"/>
        <end position="744"/>
    </location>
</feature>
<dbReference type="GO" id="GO:0004180">
    <property type="term" value="F:carboxypeptidase activity"/>
    <property type="evidence" value="ECO:0007669"/>
    <property type="project" value="UniProtKB-KW"/>
</dbReference>
<keyword evidence="14 21" id="KW-0472">Membrane</keyword>
<evidence type="ECO:0000256" key="13">
    <source>
        <dbReference type="ARBA" id="ARBA00022989"/>
    </source>
</evidence>
<keyword evidence="15" id="KW-0511">Multifunctional enzyme</keyword>
<evidence type="ECO:0000256" key="17">
    <source>
        <dbReference type="ARBA" id="ARBA00044770"/>
    </source>
</evidence>
<evidence type="ECO:0000256" key="19">
    <source>
        <dbReference type="ARBA" id="ARBA00060592"/>
    </source>
</evidence>
<keyword evidence="11" id="KW-0133">Cell shape</keyword>
<evidence type="ECO:0000256" key="18">
    <source>
        <dbReference type="ARBA" id="ARBA00049902"/>
    </source>
</evidence>
<comment type="caution">
    <text evidence="24">The sequence shown here is derived from an EMBL/GenBank/DDBJ whole genome shotgun (WGS) entry which is preliminary data.</text>
</comment>
<evidence type="ECO:0000313" key="25">
    <source>
        <dbReference type="Proteomes" id="UP000031599"/>
    </source>
</evidence>
<sequence>MVDQVPQQGGASVAEQGPRQRYAPPRWLKITVLIVTITGLLGVLGSVAGVVGIFWYYGRDVAEIDEAALRDYRPPQVTRVVDRNGTLIGEIFSQRRTFVAYKDIPAHVENAFLAAEDADFYRHEGMDYVGMVRALVANVRARSLRQGASTITQQVVKNFLLSQERTFDRKVQELILSRRIEELLDKSEILELYLNDIYLGHGRYGIEEASLFYFGKGIAEINLGQAALLATLPKAPSVATPYKNYDKAKTRQVYVLEQMQKHGFAKPEEVARYIEAPLDIVDRSPDADADTETDPTRASKVSPGAEEFVDVARAELIERYGEEALGELGATVTMTVDLELQRQARAAVLDGLVAMDKRRGWGHGIKPAKAKNTARAIKTGAADGPPVVGRTYPVIIQARDEALPPAALSQGFPAVIGEDFHVWVQVPEGSRFDDPKLSHLEQFPAGGITMGRVLALSLPNAKERGLPEGWGLAEIGSGPEAATIVTDVDTGEVLAMVGGYRYGRGDFDRAIDARRQPGSAFKPFVYGAALQSQQFTAASLIEDSPEIYEKWRPTNYERDVYRGEIRMRVALTHSVNTIAIKLLDAVGIDQAIAFARACGIESALEPNLSLALGTAEVTPFELMRGYLTLARGGSRIEPILIRSIEIPGQTTWTPDRAVEQVVDGGLVFILASMMRSVVEDGTGQRAKALGVPVAGKTGTAAESRDAWFAGFTQDLVGIAWVGFDTPKPMKRESGGKAALPIWLAAMQAAGERPGPVADPAFAPSSSPFSPPPSVSVRTIDKATGLLAPPFVIDAEGIERPPAADTIMEEYFIPGTEPTEVAPALAEAKADILLDLYGDEPADAELDGFEAHDAPPGDDFAADEPPAAPVPNPEPAEPDPGDAPESDDAADPDNYDGLPSL</sequence>
<feature type="region of interest" description="Disordered" evidence="20">
    <location>
        <begin position="845"/>
        <end position="900"/>
    </location>
</feature>
<dbReference type="Proteomes" id="UP000031599">
    <property type="component" value="Unassembled WGS sequence"/>
</dbReference>
<proteinExistence type="inferred from homology"/>
<dbReference type="GO" id="GO:0008658">
    <property type="term" value="F:penicillin binding"/>
    <property type="evidence" value="ECO:0007669"/>
    <property type="project" value="InterPro"/>
</dbReference>
<dbReference type="GO" id="GO:0006508">
    <property type="term" value="P:proteolysis"/>
    <property type="evidence" value="ECO:0007669"/>
    <property type="project" value="UniProtKB-KW"/>
</dbReference>
<dbReference type="NCBIfam" id="TIGR02074">
    <property type="entry name" value="PBP_1a_fam"/>
    <property type="match status" value="1"/>
</dbReference>
<comment type="pathway">
    <text evidence="2">Cell wall biogenesis; peptidoglycan biosynthesis.</text>
</comment>
<comment type="pathway">
    <text evidence="19">Glycan biosynthesis.</text>
</comment>
<dbReference type="EC" id="2.4.99.28" evidence="17"/>
<keyword evidence="9 21" id="KW-0812">Transmembrane</keyword>
<feature type="domain" description="Glycosyl transferase family 51" evidence="23">
    <location>
        <begin position="85"/>
        <end position="260"/>
    </location>
</feature>
<dbReference type="Gene3D" id="3.40.710.10">
    <property type="entry name" value="DD-peptidase/beta-lactamase superfamily"/>
    <property type="match status" value="2"/>
</dbReference>
<name>A0A0C2CZK3_9BACT</name>
<dbReference type="SUPFAM" id="SSF56601">
    <property type="entry name" value="beta-lactamase/transpeptidase-like"/>
    <property type="match status" value="1"/>
</dbReference>
<dbReference type="GO" id="GO:0030288">
    <property type="term" value="C:outer membrane-bounded periplasmic space"/>
    <property type="evidence" value="ECO:0007669"/>
    <property type="project" value="TreeGrafter"/>
</dbReference>
<evidence type="ECO:0000256" key="6">
    <source>
        <dbReference type="ARBA" id="ARBA00022670"/>
    </source>
</evidence>
<comment type="subcellular location">
    <subcellularLocation>
        <location evidence="1">Membrane</location>
    </subcellularLocation>
</comment>
<dbReference type="InterPro" id="IPR023346">
    <property type="entry name" value="Lysozyme-like_dom_sf"/>
</dbReference>
<keyword evidence="13 21" id="KW-1133">Transmembrane helix</keyword>
<evidence type="ECO:0000256" key="15">
    <source>
        <dbReference type="ARBA" id="ARBA00023268"/>
    </source>
</evidence>
<reference evidence="24 25" key="1">
    <citation type="submission" date="2014-12" db="EMBL/GenBank/DDBJ databases">
        <title>Genome assembly of Enhygromyxa salina DSM 15201.</title>
        <authorList>
            <person name="Sharma G."/>
            <person name="Subramanian S."/>
        </authorList>
    </citation>
    <scope>NUCLEOTIDE SEQUENCE [LARGE SCALE GENOMIC DNA]</scope>
    <source>
        <strain evidence="24 25">DSM 15201</strain>
    </source>
</reference>
<dbReference type="SUPFAM" id="SSF53955">
    <property type="entry name" value="Lysozyme-like"/>
    <property type="match status" value="1"/>
</dbReference>
<dbReference type="GO" id="GO:0009252">
    <property type="term" value="P:peptidoglycan biosynthetic process"/>
    <property type="evidence" value="ECO:0007669"/>
    <property type="project" value="UniProtKB-UniPathway"/>
</dbReference>
<evidence type="ECO:0000256" key="7">
    <source>
        <dbReference type="ARBA" id="ARBA00022676"/>
    </source>
</evidence>
<dbReference type="Gene3D" id="1.10.3810.10">
    <property type="entry name" value="Biosynthetic peptidoglycan transglycosylase-like"/>
    <property type="match status" value="1"/>
</dbReference>
<evidence type="ECO:0000256" key="2">
    <source>
        <dbReference type="ARBA" id="ARBA00004752"/>
    </source>
</evidence>
<dbReference type="InterPro" id="IPR050396">
    <property type="entry name" value="Glycosyltr_51/Transpeptidase"/>
</dbReference>
<dbReference type="PANTHER" id="PTHR32282">
    <property type="entry name" value="BINDING PROTEIN TRANSPEPTIDASE, PUTATIVE-RELATED"/>
    <property type="match status" value="1"/>
</dbReference>
<dbReference type="InterPro" id="IPR036950">
    <property type="entry name" value="PBP_transglycosylase"/>
</dbReference>
<evidence type="ECO:0000259" key="22">
    <source>
        <dbReference type="Pfam" id="PF00905"/>
    </source>
</evidence>
<evidence type="ECO:0000256" key="20">
    <source>
        <dbReference type="SAM" id="MobiDB-lite"/>
    </source>
</evidence>
<comment type="similarity">
    <text evidence="4">In the N-terminal section; belongs to the glycosyltransferase 51 family.</text>
</comment>
<evidence type="ECO:0000256" key="1">
    <source>
        <dbReference type="ARBA" id="ARBA00004370"/>
    </source>
</evidence>
<dbReference type="GO" id="GO:0008955">
    <property type="term" value="F:peptidoglycan glycosyltransferase activity"/>
    <property type="evidence" value="ECO:0007669"/>
    <property type="project" value="UniProtKB-EC"/>
</dbReference>
<keyword evidence="7" id="KW-0328">Glycosyltransferase</keyword>
<evidence type="ECO:0000256" key="14">
    <source>
        <dbReference type="ARBA" id="ARBA00023136"/>
    </source>
</evidence>
<evidence type="ECO:0000313" key="24">
    <source>
        <dbReference type="EMBL" id="KIG16411.1"/>
    </source>
</evidence>
<accession>A0A0C2CZK3</accession>
<evidence type="ECO:0000256" key="3">
    <source>
        <dbReference type="ARBA" id="ARBA00007090"/>
    </source>
</evidence>
<dbReference type="RefSeq" id="WP_146659105.1">
    <property type="nucleotide sequence ID" value="NZ_JMCC02000038.1"/>
</dbReference>
<feature type="transmembrane region" description="Helical" evidence="21">
    <location>
        <begin position="30"/>
        <end position="57"/>
    </location>
</feature>
<dbReference type="FunFam" id="1.10.3810.10:FF:000003">
    <property type="entry name" value="Penicillin-binding protein 1a"/>
    <property type="match status" value="1"/>
</dbReference>
<feature type="region of interest" description="Disordered" evidence="20">
    <location>
        <begin position="283"/>
        <end position="303"/>
    </location>
</feature>
<evidence type="ECO:0000256" key="12">
    <source>
        <dbReference type="ARBA" id="ARBA00022984"/>
    </source>
</evidence>
<evidence type="ECO:0000256" key="5">
    <source>
        <dbReference type="ARBA" id="ARBA00022645"/>
    </source>
</evidence>
<keyword evidence="16" id="KW-0961">Cell wall biogenesis/degradation</keyword>
<keyword evidence="5" id="KW-0121">Carboxypeptidase</keyword>
<dbReference type="EMBL" id="JMCC02000038">
    <property type="protein sequence ID" value="KIG16411.1"/>
    <property type="molecule type" value="Genomic_DNA"/>
</dbReference>
<dbReference type="GO" id="GO:0071555">
    <property type="term" value="P:cell wall organization"/>
    <property type="evidence" value="ECO:0007669"/>
    <property type="project" value="UniProtKB-KW"/>
</dbReference>
<comment type="similarity">
    <text evidence="3">In the C-terminal section; belongs to the transpeptidase family.</text>
</comment>
<dbReference type="InterPro" id="IPR012338">
    <property type="entry name" value="Beta-lactam/transpept-like"/>
</dbReference>
<dbReference type="UniPathway" id="UPA00219"/>
<dbReference type="GO" id="GO:0016020">
    <property type="term" value="C:membrane"/>
    <property type="evidence" value="ECO:0007669"/>
    <property type="project" value="UniProtKB-SubCell"/>
</dbReference>
<gene>
    <name evidence="24" type="ORF">DB30_04455</name>
</gene>
<evidence type="ECO:0000256" key="9">
    <source>
        <dbReference type="ARBA" id="ARBA00022692"/>
    </source>
</evidence>
<evidence type="ECO:0000259" key="23">
    <source>
        <dbReference type="Pfam" id="PF00912"/>
    </source>
</evidence>
<evidence type="ECO:0000256" key="21">
    <source>
        <dbReference type="SAM" id="Phobius"/>
    </source>
</evidence>
<keyword evidence="12" id="KW-0573">Peptidoglycan synthesis</keyword>
<dbReference type="InterPro" id="IPR001460">
    <property type="entry name" value="PCN-bd_Tpept"/>
</dbReference>
<evidence type="ECO:0000256" key="16">
    <source>
        <dbReference type="ARBA" id="ARBA00023316"/>
    </source>
</evidence>
<dbReference type="PANTHER" id="PTHR32282:SF27">
    <property type="entry name" value="PENICILLIN-BINDING PROTEIN 1A"/>
    <property type="match status" value="1"/>
</dbReference>
<feature type="compositionally biased region" description="Acidic residues" evidence="20">
    <location>
        <begin position="875"/>
        <end position="893"/>
    </location>
</feature>
<dbReference type="GO" id="GO:0008360">
    <property type="term" value="P:regulation of cell shape"/>
    <property type="evidence" value="ECO:0007669"/>
    <property type="project" value="UniProtKB-KW"/>
</dbReference>